<dbReference type="SUPFAM" id="SSF53335">
    <property type="entry name" value="S-adenosyl-L-methionine-dependent methyltransferases"/>
    <property type="match status" value="1"/>
</dbReference>
<dbReference type="AlphaFoldDB" id="A0A2T4UFY5"/>
<protein>
    <recommendedName>
        <fullName evidence="1">Methyltransferase FkbM domain-containing protein</fullName>
    </recommendedName>
</protein>
<dbReference type="InterPro" id="IPR052514">
    <property type="entry name" value="SAM-dependent_MTase"/>
</dbReference>
<dbReference type="Proteomes" id="UP000240739">
    <property type="component" value="Unassembled WGS sequence"/>
</dbReference>
<evidence type="ECO:0000259" key="1">
    <source>
        <dbReference type="Pfam" id="PF05050"/>
    </source>
</evidence>
<evidence type="ECO:0000313" key="2">
    <source>
        <dbReference type="EMBL" id="PTL58164.1"/>
    </source>
</evidence>
<dbReference type="InterPro" id="IPR006342">
    <property type="entry name" value="FkbM_mtfrase"/>
</dbReference>
<sequence length="283" mass="29731">MPAAPDPHAADADIGRSDRTLVALAATRVPTRLRPRFAPLLRRGDLAVLHGLAEGLRFPVVAVPPGHPHTRLLLLGDLEAPVQEALRRSVPPGSVVYDIGANIGFFSALAGRLTGPTGRVVGFEPVPRIADLARAAIARNGLAGHVEIRTQAVAATAGTAALHVVGEASWSHLASRGRHPDTVATIDVEVVALDALLQDGTPPPDVVKLDVEGAEVEALRGATALLRDHRPVLVVELHDTNDEVADLLEDAGYRLENLDGPEPVRQAGAVRLLARPSRGVTTS</sequence>
<keyword evidence="3" id="KW-1185">Reference proteome</keyword>
<reference evidence="2 3" key="1">
    <citation type="submission" date="2018-03" db="EMBL/GenBank/DDBJ databases">
        <title>Aquarubrobacter algicola gen. nov., sp. nov., a novel actinobacterium isolated from shallow eutrophic lake during the end of cyanobacterial harmful algal blooms.</title>
        <authorList>
            <person name="Chun S.J."/>
        </authorList>
    </citation>
    <scope>NUCLEOTIDE SEQUENCE [LARGE SCALE GENOMIC DNA]</scope>
    <source>
        <strain evidence="2 3">Seoho-28</strain>
    </source>
</reference>
<dbReference type="Gene3D" id="3.40.50.150">
    <property type="entry name" value="Vaccinia Virus protein VP39"/>
    <property type="match status" value="1"/>
</dbReference>
<dbReference type="RefSeq" id="WP_107566602.1">
    <property type="nucleotide sequence ID" value="NZ_PYYB01000001.1"/>
</dbReference>
<organism evidence="2 3">
    <name type="scientific">Paraconexibacter algicola</name>
    <dbReference type="NCBI Taxonomy" id="2133960"/>
    <lineage>
        <taxon>Bacteria</taxon>
        <taxon>Bacillati</taxon>
        <taxon>Actinomycetota</taxon>
        <taxon>Thermoleophilia</taxon>
        <taxon>Solirubrobacterales</taxon>
        <taxon>Paraconexibacteraceae</taxon>
        <taxon>Paraconexibacter</taxon>
    </lineage>
</organism>
<dbReference type="OrthoDB" id="7542440at2"/>
<proteinExistence type="predicted"/>
<name>A0A2T4UFY5_9ACTN</name>
<dbReference type="NCBIfam" id="TIGR01444">
    <property type="entry name" value="fkbM_fam"/>
    <property type="match status" value="1"/>
</dbReference>
<dbReference type="InterPro" id="IPR029063">
    <property type="entry name" value="SAM-dependent_MTases_sf"/>
</dbReference>
<evidence type="ECO:0000313" key="3">
    <source>
        <dbReference type="Proteomes" id="UP000240739"/>
    </source>
</evidence>
<dbReference type="Pfam" id="PF05050">
    <property type="entry name" value="Methyltransf_21"/>
    <property type="match status" value="1"/>
</dbReference>
<dbReference type="PANTHER" id="PTHR34203:SF15">
    <property type="entry name" value="SLL1173 PROTEIN"/>
    <property type="match status" value="1"/>
</dbReference>
<accession>A0A2T4UFY5</accession>
<gene>
    <name evidence="2" type="ORF">C7Y72_00110</name>
</gene>
<comment type="caution">
    <text evidence="2">The sequence shown here is derived from an EMBL/GenBank/DDBJ whole genome shotgun (WGS) entry which is preliminary data.</text>
</comment>
<dbReference type="PANTHER" id="PTHR34203">
    <property type="entry name" value="METHYLTRANSFERASE, FKBM FAMILY PROTEIN"/>
    <property type="match status" value="1"/>
</dbReference>
<dbReference type="EMBL" id="PYYB01000001">
    <property type="protein sequence ID" value="PTL58164.1"/>
    <property type="molecule type" value="Genomic_DNA"/>
</dbReference>
<feature type="domain" description="Methyltransferase FkbM" evidence="1">
    <location>
        <begin position="98"/>
        <end position="255"/>
    </location>
</feature>